<dbReference type="InterPro" id="IPR050904">
    <property type="entry name" value="Adhesion/Biosynth-related"/>
</dbReference>
<dbReference type="AlphaFoldDB" id="A0AAJ0FDD7"/>
<dbReference type="PANTHER" id="PTHR10900:SF125">
    <property type="entry name" value="FAS1 DOMAIN-CONTAINING PROTEIN YLR001C"/>
    <property type="match status" value="1"/>
</dbReference>
<evidence type="ECO:0000313" key="5">
    <source>
        <dbReference type="Proteomes" id="UP001244011"/>
    </source>
</evidence>
<proteinExistence type="predicted"/>
<organism evidence="4 5">
    <name type="scientific">Phialemonium atrogriseum</name>
    <dbReference type="NCBI Taxonomy" id="1093897"/>
    <lineage>
        <taxon>Eukaryota</taxon>
        <taxon>Fungi</taxon>
        <taxon>Dikarya</taxon>
        <taxon>Ascomycota</taxon>
        <taxon>Pezizomycotina</taxon>
        <taxon>Sordariomycetes</taxon>
        <taxon>Sordariomycetidae</taxon>
        <taxon>Cephalothecales</taxon>
        <taxon>Cephalothecaceae</taxon>
        <taxon>Phialemonium</taxon>
    </lineage>
</organism>
<comment type="caution">
    <text evidence="4">The sequence shown here is derived from an EMBL/GenBank/DDBJ whole genome shotgun (WGS) entry which is preliminary data.</text>
</comment>
<name>A0AAJ0FDD7_9PEZI</name>
<dbReference type="PANTHER" id="PTHR10900">
    <property type="entry name" value="PERIOSTIN-RELATED"/>
    <property type="match status" value="1"/>
</dbReference>
<dbReference type="GeneID" id="85312271"/>
<evidence type="ECO:0000256" key="1">
    <source>
        <dbReference type="SAM" id="MobiDB-lite"/>
    </source>
</evidence>
<feature type="chain" id="PRO_5042592768" evidence="2">
    <location>
        <begin position="16"/>
        <end position="440"/>
    </location>
</feature>
<dbReference type="PROSITE" id="PS50213">
    <property type="entry name" value="FAS1"/>
    <property type="match status" value="2"/>
</dbReference>
<feature type="domain" description="FAS1" evidence="3">
    <location>
        <begin position="217"/>
        <end position="397"/>
    </location>
</feature>
<feature type="region of interest" description="Disordered" evidence="1">
    <location>
        <begin position="51"/>
        <end position="71"/>
    </location>
</feature>
<keyword evidence="2" id="KW-0732">Signal</keyword>
<evidence type="ECO:0000256" key="2">
    <source>
        <dbReference type="SAM" id="SignalP"/>
    </source>
</evidence>
<gene>
    <name evidence="4" type="ORF">QBC33DRAFT_550439</name>
</gene>
<dbReference type="InterPro" id="IPR036378">
    <property type="entry name" value="FAS1_dom_sf"/>
</dbReference>
<dbReference type="EMBL" id="MU839030">
    <property type="protein sequence ID" value="KAK1763122.1"/>
    <property type="molecule type" value="Genomic_DNA"/>
</dbReference>
<reference evidence="4" key="1">
    <citation type="submission" date="2023-06" db="EMBL/GenBank/DDBJ databases">
        <title>Genome-scale phylogeny and comparative genomics of the fungal order Sordariales.</title>
        <authorList>
            <consortium name="Lawrence Berkeley National Laboratory"/>
            <person name="Hensen N."/>
            <person name="Bonometti L."/>
            <person name="Westerberg I."/>
            <person name="Brannstrom I.O."/>
            <person name="Guillou S."/>
            <person name="Cros-Aarteil S."/>
            <person name="Calhoun S."/>
            <person name="Haridas S."/>
            <person name="Kuo A."/>
            <person name="Mondo S."/>
            <person name="Pangilinan J."/>
            <person name="Riley R."/>
            <person name="Labutti K."/>
            <person name="Andreopoulos B."/>
            <person name="Lipzen A."/>
            <person name="Chen C."/>
            <person name="Yanf M."/>
            <person name="Daum C."/>
            <person name="Ng V."/>
            <person name="Clum A."/>
            <person name="Steindorff A."/>
            <person name="Ohm R."/>
            <person name="Martin F."/>
            <person name="Silar P."/>
            <person name="Natvig D."/>
            <person name="Lalanne C."/>
            <person name="Gautier V."/>
            <person name="Ament-Velasquez S.L."/>
            <person name="Kruys A."/>
            <person name="Hutchinson M.I."/>
            <person name="Powell A.J."/>
            <person name="Barry K."/>
            <person name="Miller A.N."/>
            <person name="Grigoriev I.V."/>
            <person name="Debuchy R."/>
            <person name="Gladieux P."/>
            <person name="Thoren M.H."/>
            <person name="Johannesson H."/>
        </authorList>
    </citation>
    <scope>NUCLEOTIDE SEQUENCE</scope>
    <source>
        <strain evidence="4">8032-3</strain>
    </source>
</reference>
<feature type="signal peptide" evidence="2">
    <location>
        <begin position="1"/>
        <end position="15"/>
    </location>
</feature>
<sequence length="440" mass="49281">MRSISILPFVAIATALVLPDIQVFEQLSLDGERNEERVEFVPAKFVHSDSGTVLDEEESSDAADWAQDGGHGHHPHGPFDLTIYQLLSLSNRTTKFLELVNEHDSIIKLLNSTKANYTLFVPTNDAFEHAPHHGDKKPSKEFIESLLKYHIGVGAYPTSRLRWAFTIPTALDESLLDDQPQRLRVRTGIIGPTQLNFITHVVGGNVAVRNGVVHAINRPLLPPVFVGRELSLFPARFSTLLLAYEKTNFVDFIHHVTLRGSTVFAPDNDAFRRLGPRANAFLFNTERGRGYLRALLKYQIVANATLYSDALYRADGVAEAIEADEVPAEEDDVVDQILEGRRYHVDLPTLLGDTSVSVDVTRLGRWFSRIVVNGRVRVSVHDAVAKNGVIQVVSGVPIPPHKHHGAWDQRMGPIEVDDLIERLEDYVEEEDSREESWDDL</sequence>
<evidence type="ECO:0000259" key="3">
    <source>
        <dbReference type="PROSITE" id="PS50213"/>
    </source>
</evidence>
<feature type="domain" description="FAS1" evidence="3">
    <location>
        <begin position="80"/>
        <end position="220"/>
    </location>
</feature>
<dbReference type="Proteomes" id="UP001244011">
    <property type="component" value="Unassembled WGS sequence"/>
</dbReference>
<evidence type="ECO:0000313" key="4">
    <source>
        <dbReference type="EMBL" id="KAK1763122.1"/>
    </source>
</evidence>
<dbReference type="SUPFAM" id="SSF82153">
    <property type="entry name" value="FAS1 domain"/>
    <property type="match status" value="2"/>
</dbReference>
<dbReference type="InterPro" id="IPR000782">
    <property type="entry name" value="FAS1_domain"/>
</dbReference>
<protein>
    <submittedName>
        <fullName evidence="4">Fasciclin domain family protein</fullName>
    </submittedName>
</protein>
<dbReference type="Pfam" id="PF02469">
    <property type="entry name" value="Fasciclin"/>
    <property type="match status" value="2"/>
</dbReference>
<accession>A0AAJ0FDD7</accession>
<keyword evidence="5" id="KW-1185">Reference proteome</keyword>
<dbReference type="RefSeq" id="XP_060279335.1">
    <property type="nucleotide sequence ID" value="XM_060429084.1"/>
</dbReference>
<dbReference type="Gene3D" id="2.30.180.10">
    <property type="entry name" value="FAS1 domain"/>
    <property type="match status" value="2"/>
</dbReference>
<dbReference type="SMART" id="SM00554">
    <property type="entry name" value="FAS1"/>
    <property type="match status" value="2"/>
</dbReference>